<evidence type="ECO:0000256" key="1">
    <source>
        <dbReference type="ARBA" id="ARBA00006643"/>
    </source>
</evidence>
<dbReference type="GO" id="GO:0003723">
    <property type="term" value="F:RNA binding"/>
    <property type="evidence" value="ECO:0007669"/>
    <property type="project" value="InterPro"/>
</dbReference>
<dbReference type="InterPro" id="IPR002885">
    <property type="entry name" value="PPR_rpt"/>
</dbReference>
<protein>
    <recommendedName>
        <fullName evidence="4">DYW domain-containing protein</fullName>
    </recommendedName>
</protein>
<proteinExistence type="inferred from homology"/>
<comment type="similarity">
    <text evidence="1">Belongs to the PPR family. PCMP-H subfamily.</text>
</comment>
<evidence type="ECO:0000313" key="6">
    <source>
        <dbReference type="Proteomes" id="UP000594263"/>
    </source>
</evidence>
<evidence type="ECO:0000256" key="3">
    <source>
        <dbReference type="PROSITE-ProRule" id="PRU00708"/>
    </source>
</evidence>
<dbReference type="GO" id="GO:0008270">
    <property type="term" value="F:zinc ion binding"/>
    <property type="evidence" value="ECO:0007669"/>
    <property type="project" value="InterPro"/>
</dbReference>
<dbReference type="Pfam" id="PF01535">
    <property type="entry name" value="PPR"/>
    <property type="match status" value="3"/>
</dbReference>
<dbReference type="AlphaFoldDB" id="A0A7N0V870"/>
<dbReference type="InterPro" id="IPR046960">
    <property type="entry name" value="PPR_At4g14850-like_plant"/>
</dbReference>
<dbReference type="EnsemblPlants" id="Kaladp0102s0042.1.v1.1">
    <property type="protein sequence ID" value="Kaladp0102s0042.1.v1.1.CDS.1"/>
    <property type="gene ID" value="Kaladp0102s0042.v1.1"/>
</dbReference>
<feature type="domain" description="DYW" evidence="4">
    <location>
        <begin position="471"/>
        <end position="566"/>
    </location>
</feature>
<dbReference type="Proteomes" id="UP000594263">
    <property type="component" value="Unplaced"/>
</dbReference>
<dbReference type="GO" id="GO:0099402">
    <property type="term" value="P:plant organ development"/>
    <property type="evidence" value="ECO:0007669"/>
    <property type="project" value="UniProtKB-ARBA"/>
</dbReference>
<dbReference type="PANTHER" id="PTHR47926:SF464">
    <property type="entry name" value="DYW DOMAIN-CONTAINING PROTEIN"/>
    <property type="match status" value="1"/>
</dbReference>
<dbReference type="InterPro" id="IPR032867">
    <property type="entry name" value="DYW_dom"/>
</dbReference>
<dbReference type="GO" id="GO:0009451">
    <property type="term" value="P:RNA modification"/>
    <property type="evidence" value="ECO:0007669"/>
    <property type="project" value="InterPro"/>
</dbReference>
<feature type="repeat" description="PPR" evidence="3">
    <location>
        <begin position="261"/>
        <end position="295"/>
    </location>
</feature>
<evidence type="ECO:0000256" key="2">
    <source>
        <dbReference type="ARBA" id="ARBA00022737"/>
    </source>
</evidence>
<dbReference type="FunFam" id="1.25.40.10:FF:000158">
    <property type="entry name" value="pentatricopeptide repeat-containing protein At2g33680"/>
    <property type="match status" value="1"/>
</dbReference>
<dbReference type="Pfam" id="PF13041">
    <property type="entry name" value="PPR_2"/>
    <property type="match status" value="1"/>
</dbReference>
<dbReference type="Gene3D" id="1.25.40.10">
    <property type="entry name" value="Tetratricopeptide repeat domain"/>
    <property type="match status" value="3"/>
</dbReference>
<dbReference type="OMA" id="NVGSTMY"/>
<dbReference type="NCBIfam" id="TIGR00756">
    <property type="entry name" value="PPR"/>
    <property type="match status" value="2"/>
</dbReference>
<evidence type="ECO:0000259" key="4">
    <source>
        <dbReference type="Pfam" id="PF14432"/>
    </source>
</evidence>
<reference evidence="5" key="1">
    <citation type="submission" date="2021-01" db="UniProtKB">
        <authorList>
            <consortium name="EnsemblPlants"/>
        </authorList>
    </citation>
    <scope>IDENTIFICATION</scope>
</reference>
<evidence type="ECO:0000313" key="5">
    <source>
        <dbReference type="EnsemblPlants" id="Kaladp0102s0042.1.v1.1.CDS.1"/>
    </source>
</evidence>
<name>A0A7N0V870_KALFE</name>
<dbReference type="PROSITE" id="PS51375">
    <property type="entry name" value="PPR"/>
    <property type="match status" value="1"/>
</dbReference>
<dbReference type="Gramene" id="Kaladp0102s0042.1.v1.1">
    <property type="protein sequence ID" value="Kaladp0102s0042.1.v1.1.CDS.1"/>
    <property type="gene ID" value="Kaladp0102s0042.v1.1"/>
</dbReference>
<keyword evidence="2" id="KW-0677">Repeat</keyword>
<dbReference type="Pfam" id="PF14432">
    <property type="entry name" value="DYW_deaminase"/>
    <property type="match status" value="1"/>
</dbReference>
<dbReference type="PANTHER" id="PTHR47926">
    <property type="entry name" value="PENTATRICOPEPTIDE REPEAT-CONTAINING PROTEIN"/>
    <property type="match status" value="1"/>
</dbReference>
<keyword evidence="6" id="KW-1185">Reference proteome</keyword>
<accession>A0A7N0V870</accession>
<sequence>MINRTNESDPRTIHAQAIKYCATEKSAFNNIITLYSKSHSNLHLCLSYAHRVFHYQIPKPTVASWTSLISAFAGTPSSLTHFAAMLRHPALPSQRTLAVLFKTCAHIGAFSFGLQLHAIAAKLSVATQPFSGSSLVSFYSKSGFFGDARKAFDEMPDWDQVSFASLIVGLSQNSRPIDALSCFANMVGFNVRSTAYSLSGTVSAAARIMGLEQCRMLHCHSVVTGLDQDLIVGTSLIDGYGKCGLVSDAREVFDELLPCMNVVGWNAMMAGYAQQGDSMLVLSLLRLMKVRGLVPDEYSFLAVLTSLANAGLVDETGKWLSKMKVDYGVEPEIEHYACFVGALAGCGRLQDAEKVVTTMPFEPNAALWRLLLTACATHGAVDMAHTIRNKLASLHPDDETWNILANNGRFEEVAEMSKTTEDRMVKKVGGKSWVEYQGKAHVFLAGDQTHPRKNEIYRMLAELITKSENLGYRTAPHTNSGEIKETEKSEGVHYHSLKLALAFAVVSGAAVAPSKPIRIMKNLRICKECHESFKFFCRVLDREIIVRDVNRYHRFVYGRCSCGDYW</sequence>
<organism evidence="5 6">
    <name type="scientific">Kalanchoe fedtschenkoi</name>
    <name type="common">Lavender scallops</name>
    <name type="synonym">South American air plant</name>
    <dbReference type="NCBI Taxonomy" id="63787"/>
    <lineage>
        <taxon>Eukaryota</taxon>
        <taxon>Viridiplantae</taxon>
        <taxon>Streptophyta</taxon>
        <taxon>Embryophyta</taxon>
        <taxon>Tracheophyta</taxon>
        <taxon>Spermatophyta</taxon>
        <taxon>Magnoliopsida</taxon>
        <taxon>eudicotyledons</taxon>
        <taxon>Gunneridae</taxon>
        <taxon>Pentapetalae</taxon>
        <taxon>Saxifragales</taxon>
        <taxon>Crassulaceae</taxon>
        <taxon>Kalanchoe</taxon>
    </lineage>
</organism>
<dbReference type="InterPro" id="IPR011990">
    <property type="entry name" value="TPR-like_helical_dom_sf"/>
</dbReference>